<evidence type="ECO:0000256" key="8">
    <source>
        <dbReference type="ARBA" id="ARBA00037998"/>
    </source>
</evidence>
<evidence type="ECO:0000256" key="9">
    <source>
        <dbReference type="SAM" id="Phobius"/>
    </source>
</evidence>
<evidence type="ECO:0000256" key="3">
    <source>
        <dbReference type="ARBA" id="ARBA00022475"/>
    </source>
</evidence>
<comment type="similarity">
    <text evidence="8">Belongs to the binding-protein-dependent transport system permease family. LivHM subfamily.</text>
</comment>
<feature type="transmembrane region" description="Helical" evidence="9">
    <location>
        <begin position="270"/>
        <end position="289"/>
    </location>
</feature>
<feature type="transmembrane region" description="Helical" evidence="9">
    <location>
        <begin position="12"/>
        <end position="35"/>
    </location>
</feature>
<keyword evidence="11" id="KW-1185">Reference proteome</keyword>
<feature type="transmembrane region" description="Helical" evidence="9">
    <location>
        <begin position="100"/>
        <end position="122"/>
    </location>
</feature>
<dbReference type="CDD" id="cd06582">
    <property type="entry name" value="TM_PBP1_LivH_like"/>
    <property type="match status" value="1"/>
</dbReference>
<evidence type="ECO:0000256" key="1">
    <source>
        <dbReference type="ARBA" id="ARBA00004651"/>
    </source>
</evidence>
<dbReference type="EMBL" id="JAVDXV010000011">
    <property type="protein sequence ID" value="MDR7335627.1"/>
    <property type="molecule type" value="Genomic_DNA"/>
</dbReference>
<protein>
    <submittedName>
        <fullName evidence="10">Branched-chain amino acid transport system permease protein</fullName>
    </submittedName>
</protein>
<feature type="transmembrane region" description="Helical" evidence="9">
    <location>
        <begin position="67"/>
        <end position="88"/>
    </location>
</feature>
<organism evidence="10 11">
    <name type="scientific">Roseateles asaccharophilus</name>
    <dbReference type="NCBI Taxonomy" id="582607"/>
    <lineage>
        <taxon>Bacteria</taxon>
        <taxon>Pseudomonadati</taxon>
        <taxon>Pseudomonadota</taxon>
        <taxon>Betaproteobacteria</taxon>
        <taxon>Burkholderiales</taxon>
        <taxon>Sphaerotilaceae</taxon>
        <taxon>Roseateles</taxon>
    </lineage>
</organism>
<evidence type="ECO:0000256" key="5">
    <source>
        <dbReference type="ARBA" id="ARBA00022970"/>
    </source>
</evidence>
<dbReference type="Pfam" id="PF02653">
    <property type="entry name" value="BPD_transp_2"/>
    <property type="match status" value="1"/>
</dbReference>
<proteinExistence type="inferred from homology"/>
<keyword evidence="4 9" id="KW-0812">Transmembrane</keyword>
<dbReference type="PANTHER" id="PTHR11795:SF442">
    <property type="entry name" value="ABC TRANSPORTER ATP-BINDING PROTEIN"/>
    <property type="match status" value="1"/>
</dbReference>
<feature type="transmembrane region" description="Helical" evidence="9">
    <location>
        <begin position="230"/>
        <end position="258"/>
    </location>
</feature>
<evidence type="ECO:0000313" key="11">
    <source>
        <dbReference type="Proteomes" id="UP001180825"/>
    </source>
</evidence>
<accession>A0ABU2AEJ9</accession>
<sequence>MTELFGIPMPALLGQLLLGLVNGSFYAMLSLGLAVIFGMLNIINFAHGALYMMGAFLAWMGMDLLGLNYWVMLGLAPLLVGLLGIVIERTMLQWLYKLDHLYGLLLTFGITLVIEGVFRSFYGVSGQPYSVPDALQGATNLGFMILPNYRGWVVVASLVVCFAVWALIEKTSLGATLRAGTENPRLVQAFGINVPRMVTLTYAGGVALAAFAGVLAAPILQVSALMGSNLIIVVFAVVVIGGMGSILGSIVTGLGLGIIEGLTKVFYPEASNTVVFVVMAIVLLVRPAGLFGKEK</sequence>
<dbReference type="InterPro" id="IPR001851">
    <property type="entry name" value="ABC_transp_permease"/>
</dbReference>
<evidence type="ECO:0000256" key="4">
    <source>
        <dbReference type="ARBA" id="ARBA00022692"/>
    </source>
</evidence>
<feature type="transmembrane region" description="Helical" evidence="9">
    <location>
        <begin position="149"/>
        <end position="168"/>
    </location>
</feature>
<dbReference type="InterPro" id="IPR052157">
    <property type="entry name" value="BCAA_transport_permease"/>
</dbReference>
<keyword evidence="6 9" id="KW-1133">Transmembrane helix</keyword>
<evidence type="ECO:0000256" key="7">
    <source>
        <dbReference type="ARBA" id="ARBA00023136"/>
    </source>
</evidence>
<evidence type="ECO:0000313" key="10">
    <source>
        <dbReference type="EMBL" id="MDR7335627.1"/>
    </source>
</evidence>
<dbReference type="RefSeq" id="WP_310332632.1">
    <property type="nucleotide sequence ID" value="NZ_JAVDXV010000011.1"/>
</dbReference>
<feature type="transmembrane region" description="Helical" evidence="9">
    <location>
        <begin position="42"/>
        <end position="61"/>
    </location>
</feature>
<dbReference type="PANTHER" id="PTHR11795">
    <property type="entry name" value="BRANCHED-CHAIN AMINO ACID TRANSPORT SYSTEM PERMEASE PROTEIN LIVH"/>
    <property type="match status" value="1"/>
</dbReference>
<keyword evidence="2" id="KW-0813">Transport</keyword>
<name>A0ABU2AEJ9_9BURK</name>
<evidence type="ECO:0000256" key="2">
    <source>
        <dbReference type="ARBA" id="ARBA00022448"/>
    </source>
</evidence>
<dbReference type="Proteomes" id="UP001180825">
    <property type="component" value="Unassembled WGS sequence"/>
</dbReference>
<feature type="transmembrane region" description="Helical" evidence="9">
    <location>
        <begin position="200"/>
        <end position="224"/>
    </location>
</feature>
<keyword evidence="7 9" id="KW-0472">Membrane</keyword>
<keyword evidence="5" id="KW-0029">Amino-acid transport</keyword>
<comment type="caution">
    <text evidence="10">The sequence shown here is derived from an EMBL/GenBank/DDBJ whole genome shotgun (WGS) entry which is preliminary data.</text>
</comment>
<gene>
    <name evidence="10" type="ORF">J2X21_004794</name>
</gene>
<comment type="subcellular location">
    <subcellularLocation>
        <location evidence="1">Cell membrane</location>
        <topology evidence="1">Multi-pass membrane protein</topology>
    </subcellularLocation>
</comment>
<evidence type="ECO:0000256" key="6">
    <source>
        <dbReference type="ARBA" id="ARBA00022989"/>
    </source>
</evidence>
<keyword evidence="3" id="KW-1003">Cell membrane</keyword>
<reference evidence="10 11" key="1">
    <citation type="submission" date="2023-07" db="EMBL/GenBank/DDBJ databases">
        <title>Sorghum-associated microbial communities from plants grown in Nebraska, USA.</title>
        <authorList>
            <person name="Schachtman D."/>
        </authorList>
    </citation>
    <scope>NUCLEOTIDE SEQUENCE [LARGE SCALE GENOMIC DNA]</scope>
    <source>
        <strain evidence="10 11">BE316</strain>
    </source>
</reference>